<organism evidence="9 10">
    <name type="scientific">Capronia epimyces CBS 606.96</name>
    <dbReference type="NCBI Taxonomy" id="1182542"/>
    <lineage>
        <taxon>Eukaryota</taxon>
        <taxon>Fungi</taxon>
        <taxon>Dikarya</taxon>
        <taxon>Ascomycota</taxon>
        <taxon>Pezizomycotina</taxon>
        <taxon>Eurotiomycetes</taxon>
        <taxon>Chaetothyriomycetidae</taxon>
        <taxon>Chaetothyriales</taxon>
        <taxon>Herpotrichiellaceae</taxon>
        <taxon>Capronia</taxon>
    </lineage>
</organism>
<dbReference type="SUPFAM" id="SSF48264">
    <property type="entry name" value="Cytochrome P450"/>
    <property type="match status" value="1"/>
</dbReference>
<evidence type="ECO:0000256" key="1">
    <source>
        <dbReference type="ARBA" id="ARBA00001971"/>
    </source>
</evidence>
<keyword evidence="10" id="KW-1185">Reference proteome</keyword>
<evidence type="ECO:0000256" key="8">
    <source>
        <dbReference type="RuleBase" id="RU000461"/>
    </source>
</evidence>
<dbReference type="GO" id="GO:0016705">
    <property type="term" value="F:oxidoreductase activity, acting on paired donors, with incorporation or reduction of molecular oxygen"/>
    <property type="evidence" value="ECO:0007669"/>
    <property type="project" value="InterPro"/>
</dbReference>
<dbReference type="PANTHER" id="PTHR46300:SF2">
    <property type="entry name" value="CYTOCHROME P450 MONOOXYGENASE ALNH-RELATED"/>
    <property type="match status" value="1"/>
</dbReference>
<evidence type="ECO:0000313" key="9">
    <source>
        <dbReference type="EMBL" id="EXJ91713.1"/>
    </source>
</evidence>
<evidence type="ECO:0000256" key="3">
    <source>
        <dbReference type="ARBA" id="ARBA00022723"/>
    </source>
</evidence>
<dbReference type="CDD" id="cd11065">
    <property type="entry name" value="CYP64-like"/>
    <property type="match status" value="1"/>
</dbReference>
<dbReference type="eggNOG" id="KOG0156">
    <property type="taxonomic scope" value="Eukaryota"/>
</dbReference>
<evidence type="ECO:0000256" key="6">
    <source>
        <dbReference type="ARBA" id="ARBA00023033"/>
    </source>
</evidence>
<dbReference type="PRINTS" id="PR00463">
    <property type="entry name" value="EP450I"/>
</dbReference>
<evidence type="ECO:0000256" key="5">
    <source>
        <dbReference type="ARBA" id="ARBA00023004"/>
    </source>
</evidence>
<feature type="binding site" description="axial binding residue" evidence="7">
    <location>
        <position position="431"/>
    </location>
    <ligand>
        <name>heme</name>
        <dbReference type="ChEBI" id="CHEBI:30413"/>
    </ligand>
    <ligandPart>
        <name>Fe</name>
        <dbReference type="ChEBI" id="CHEBI:18248"/>
    </ligandPart>
</feature>
<dbReference type="Gene3D" id="1.10.630.10">
    <property type="entry name" value="Cytochrome P450"/>
    <property type="match status" value="1"/>
</dbReference>
<evidence type="ECO:0008006" key="11">
    <source>
        <dbReference type="Google" id="ProtNLM"/>
    </source>
</evidence>
<dbReference type="GO" id="GO:0004497">
    <property type="term" value="F:monooxygenase activity"/>
    <property type="evidence" value="ECO:0007669"/>
    <property type="project" value="UniProtKB-KW"/>
</dbReference>
<keyword evidence="4 8" id="KW-0560">Oxidoreductase</keyword>
<dbReference type="PROSITE" id="PS00086">
    <property type="entry name" value="CYTOCHROME_P450"/>
    <property type="match status" value="1"/>
</dbReference>
<proteinExistence type="inferred from homology"/>
<dbReference type="AlphaFoldDB" id="W9YGN4"/>
<dbReference type="GO" id="GO:0020037">
    <property type="term" value="F:heme binding"/>
    <property type="evidence" value="ECO:0007669"/>
    <property type="project" value="InterPro"/>
</dbReference>
<sequence>MEVGIGIGFKTLTVLVGLKGPPTLPIIGNIHQLPKKDLHKAYQQWGEKYGPIFSLQLGQETVIVLADGYAVKAVMDKRSGNTSDRPKLYMQDIWEGSRIIMRGYDDLWKIERRLYHIFLNQNVAAKYVPYQSLETKKMCLDLLDHPEAFVDHIGRATSSLSTSMTYGFRIPTLGNPIAETMFETAHGFFALVVNSQLFDWYPRLRIVAKILPKWLNPLAAKGTRIYHKERAHFRQLFLDAKARGKSGTALPCFALDIAQAQETWKDVDLLTDHAASYIAGISFEAGADTSKNTLVGFIKAMVLFPEAQKLAQKEIDDVVGSDTMPGIEHSDQLPYIRGTVKESLRWMPTAITGAVPHAARTEDHVNGYRIPAGATISLAVWSCNNDPKLFHDPRVFNPARHNVSLSIGQAAVAPDVKDRDMWTFGAGRRICPGLQVAERTLFLSIARILWAFDITPERDADGVALEIDPDAVTQSIGCCPLPFRCKITPRDEKRAQILRDEWARAQEVLTKDGNYKEYILKK</sequence>
<dbReference type="InterPro" id="IPR036396">
    <property type="entry name" value="Cyt_P450_sf"/>
</dbReference>
<evidence type="ECO:0000313" key="10">
    <source>
        <dbReference type="Proteomes" id="UP000019478"/>
    </source>
</evidence>
<dbReference type="Pfam" id="PF00067">
    <property type="entry name" value="p450"/>
    <property type="match status" value="1"/>
</dbReference>
<comment type="similarity">
    <text evidence="2 8">Belongs to the cytochrome P450 family.</text>
</comment>
<evidence type="ECO:0000256" key="2">
    <source>
        <dbReference type="ARBA" id="ARBA00010617"/>
    </source>
</evidence>
<comment type="cofactor">
    <cofactor evidence="1 7">
        <name>heme</name>
        <dbReference type="ChEBI" id="CHEBI:30413"/>
    </cofactor>
</comment>
<dbReference type="InterPro" id="IPR002401">
    <property type="entry name" value="Cyt_P450_E_grp-I"/>
</dbReference>
<keyword evidence="6 8" id="KW-0503">Monooxygenase</keyword>
<keyword evidence="5 7" id="KW-0408">Iron</keyword>
<dbReference type="Proteomes" id="UP000019478">
    <property type="component" value="Unassembled WGS sequence"/>
</dbReference>
<dbReference type="OrthoDB" id="1103324at2759"/>
<protein>
    <recommendedName>
        <fullName evidence="11">Cytochrome P450 oxidoreductase</fullName>
    </recommendedName>
</protein>
<dbReference type="InterPro" id="IPR017972">
    <property type="entry name" value="Cyt_P450_CS"/>
</dbReference>
<comment type="caution">
    <text evidence="9">The sequence shown here is derived from an EMBL/GenBank/DDBJ whole genome shotgun (WGS) entry which is preliminary data.</text>
</comment>
<keyword evidence="7 8" id="KW-0349">Heme</keyword>
<dbReference type="GeneID" id="19164403"/>
<dbReference type="InterPro" id="IPR001128">
    <property type="entry name" value="Cyt_P450"/>
</dbReference>
<dbReference type="RefSeq" id="XP_007728603.1">
    <property type="nucleotide sequence ID" value="XM_007730413.1"/>
</dbReference>
<evidence type="ECO:0000256" key="7">
    <source>
        <dbReference type="PIRSR" id="PIRSR602401-1"/>
    </source>
</evidence>
<reference evidence="9 10" key="1">
    <citation type="submission" date="2013-03" db="EMBL/GenBank/DDBJ databases">
        <title>The Genome Sequence of Capronia epimyces CBS 606.96.</title>
        <authorList>
            <consortium name="The Broad Institute Genomics Platform"/>
            <person name="Cuomo C."/>
            <person name="de Hoog S."/>
            <person name="Gorbushina A."/>
            <person name="Walker B."/>
            <person name="Young S.K."/>
            <person name="Zeng Q."/>
            <person name="Gargeya S."/>
            <person name="Fitzgerald M."/>
            <person name="Haas B."/>
            <person name="Abouelleil A."/>
            <person name="Allen A.W."/>
            <person name="Alvarado L."/>
            <person name="Arachchi H.M."/>
            <person name="Berlin A.M."/>
            <person name="Chapman S.B."/>
            <person name="Gainer-Dewar J."/>
            <person name="Goldberg J."/>
            <person name="Griggs A."/>
            <person name="Gujja S."/>
            <person name="Hansen M."/>
            <person name="Howarth C."/>
            <person name="Imamovic A."/>
            <person name="Ireland A."/>
            <person name="Larimer J."/>
            <person name="McCowan C."/>
            <person name="Murphy C."/>
            <person name="Pearson M."/>
            <person name="Poon T.W."/>
            <person name="Priest M."/>
            <person name="Roberts A."/>
            <person name="Saif S."/>
            <person name="Shea T."/>
            <person name="Sisk P."/>
            <person name="Sykes S."/>
            <person name="Wortman J."/>
            <person name="Nusbaum C."/>
            <person name="Birren B."/>
        </authorList>
    </citation>
    <scope>NUCLEOTIDE SEQUENCE [LARGE SCALE GENOMIC DNA]</scope>
    <source>
        <strain evidence="9 10">CBS 606.96</strain>
    </source>
</reference>
<name>W9YGN4_9EURO</name>
<gene>
    <name evidence="9" type="ORF">A1O3_00263</name>
</gene>
<dbReference type="HOGENOM" id="CLU_001570_2_1_1"/>
<dbReference type="STRING" id="1182542.W9YGN4"/>
<dbReference type="EMBL" id="AMGY01000001">
    <property type="protein sequence ID" value="EXJ91713.1"/>
    <property type="molecule type" value="Genomic_DNA"/>
</dbReference>
<dbReference type="GO" id="GO:0005506">
    <property type="term" value="F:iron ion binding"/>
    <property type="evidence" value="ECO:0007669"/>
    <property type="project" value="InterPro"/>
</dbReference>
<accession>W9YGN4</accession>
<dbReference type="InterPro" id="IPR050364">
    <property type="entry name" value="Cytochrome_P450_fung"/>
</dbReference>
<dbReference type="PANTHER" id="PTHR46300">
    <property type="entry name" value="P450, PUTATIVE (EUROFUNG)-RELATED-RELATED"/>
    <property type="match status" value="1"/>
</dbReference>
<keyword evidence="3 7" id="KW-0479">Metal-binding</keyword>
<evidence type="ECO:0000256" key="4">
    <source>
        <dbReference type="ARBA" id="ARBA00023002"/>
    </source>
</evidence>